<keyword evidence="1" id="KW-0472">Membrane</keyword>
<evidence type="ECO:0000313" key="3">
    <source>
        <dbReference type="Proteomes" id="UP000234857"/>
    </source>
</evidence>
<evidence type="ECO:0000313" key="2">
    <source>
        <dbReference type="EMBL" id="PLX18087.1"/>
    </source>
</evidence>
<reference evidence="2 3" key="1">
    <citation type="submission" date="2017-11" db="EMBL/GenBank/DDBJ databases">
        <title>Genome-resolved metagenomics identifies genetic mobility, metabolic interactions, and unexpected diversity in perchlorate-reducing communities.</title>
        <authorList>
            <person name="Barnum T.P."/>
            <person name="Figueroa I.A."/>
            <person name="Carlstrom C.I."/>
            <person name="Lucas L.N."/>
            <person name="Engelbrektson A.L."/>
            <person name="Coates J.D."/>
        </authorList>
    </citation>
    <scope>NUCLEOTIDE SEQUENCE [LARGE SCALE GENOMIC DNA]</scope>
    <source>
        <strain evidence="2">BM706</strain>
    </source>
</reference>
<proteinExistence type="predicted"/>
<evidence type="ECO:0000256" key="1">
    <source>
        <dbReference type="SAM" id="Phobius"/>
    </source>
</evidence>
<comment type="caution">
    <text evidence="2">The sequence shown here is derived from an EMBL/GenBank/DDBJ whole genome shotgun (WGS) entry which is preliminary data.</text>
</comment>
<feature type="transmembrane region" description="Helical" evidence="1">
    <location>
        <begin position="35"/>
        <end position="56"/>
    </location>
</feature>
<dbReference type="EMBL" id="PKTG01000072">
    <property type="protein sequence ID" value="PLX18087.1"/>
    <property type="molecule type" value="Genomic_DNA"/>
</dbReference>
<dbReference type="Proteomes" id="UP000234857">
    <property type="component" value="Unassembled WGS sequence"/>
</dbReference>
<sequence>MNNIIFGAIYIFFSLFFLGLLVYLLFKKRTFIRDLMIGISLLMVSAALYSAHYTFFHDSHFIFAYLLEHLSFMPVSAFIMTAVVGQILKTRDKKKKKDKMSVLISAFYSRSGNDLLKMISKMNNNSKDVADVFLPENMKQLKAEVIINKIKSAGIELDINESNLNLLKERLNQDIDFYFNVIQDENLLEHEAFTDIIWAAIHLQQELTKRDSLKELYDKDKEHLIGDIERLYNNLISVWPTYLLHLKKDYPFLYSLVIRDNPFLLKSEVYIK</sequence>
<keyword evidence="1" id="KW-0812">Transmembrane</keyword>
<gene>
    <name evidence="2" type="ORF">C0601_05695</name>
</gene>
<accession>A0A2N5ZHB6</accession>
<feature type="transmembrane region" description="Helical" evidence="1">
    <location>
        <begin position="62"/>
        <end position="88"/>
    </location>
</feature>
<keyword evidence="1" id="KW-1133">Transmembrane helix</keyword>
<protein>
    <submittedName>
        <fullName evidence="2">Uncharacterized protein</fullName>
    </submittedName>
</protein>
<feature type="transmembrane region" description="Helical" evidence="1">
    <location>
        <begin position="6"/>
        <end position="26"/>
    </location>
</feature>
<name>A0A2N5ZHB6_MUIH1</name>
<dbReference type="AlphaFoldDB" id="A0A2N5ZHB6"/>
<organism evidence="2 3">
    <name type="scientific">Muiribacterium halophilum</name>
    <dbReference type="NCBI Taxonomy" id="2053465"/>
    <lineage>
        <taxon>Bacteria</taxon>
        <taxon>Candidatus Muiribacteriota</taxon>
        <taxon>Candidatus Muiribacteriia</taxon>
        <taxon>Candidatus Muiribacteriales</taxon>
        <taxon>Candidatus Muiribacteriaceae</taxon>
        <taxon>Candidatus Muiribacterium</taxon>
    </lineage>
</organism>